<keyword evidence="1" id="KW-0732">Signal</keyword>
<dbReference type="HOGENOM" id="CLU_2691140_0_0_1"/>
<evidence type="ECO:0000313" key="2">
    <source>
        <dbReference type="EMBL" id="EFH38808.1"/>
    </source>
</evidence>
<dbReference type="Gramene" id="scaffold_35400001.1">
    <property type="protein sequence ID" value="scaffold_35400001.1"/>
    <property type="gene ID" value="scaffold_35400001.1"/>
</dbReference>
<feature type="chain" id="PRO_5003103780" evidence="1">
    <location>
        <begin position="24"/>
        <end position="74"/>
    </location>
</feature>
<sequence length="74" mass="8467">MSCIHANASLVLFAFVFDRSIICDDKVVNFQEVKESNINVVQRFIDRSGFIVYIAPQVLKFSCNLAKLKQYIAH</sequence>
<organism evidence="3">
    <name type="scientific">Arabidopsis lyrata subsp. lyrata</name>
    <name type="common">Lyre-leaved rock-cress</name>
    <dbReference type="NCBI Taxonomy" id="81972"/>
    <lineage>
        <taxon>Eukaryota</taxon>
        <taxon>Viridiplantae</taxon>
        <taxon>Streptophyta</taxon>
        <taxon>Embryophyta</taxon>
        <taxon>Tracheophyta</taxon>
        <taxon>Spermatophyta</taxon>
        <taxon>Magnoliopsida</taxon>
        <taxon>eudicotyledons</taxon>
        <taxon>Gunneridae</taxon>
        <taxon>Pentapetalae</taxon>
        <taxon>rosids</taxon>
        <taxon>malvids</taxon>
        <taxon>Brassicales</taxon>
        <taxon>Brassicaceae</taxon>
        <taxon>Camelineae</taxon>
        <taxon>Arabidopsis</taxon>
    </lineage>
</organism>
<dbReference type="EMBL" id="GL348966">
    <property type="protein sequence ID" value="EFH38808.1"/>
    <property type="molecule type" value="Genomic_DNA"/>
</dbReference>
<evidence type="ECO:0000256" key="1">
    <source>
        <dbReference type="SAM" id="SignalP"/>
    </source>
</evidence>
<reference evidence="3" key="1">
    <citation type="journal article" date="2011" name="Nat. Genet.">
        <title>The Arabidopsis lyrata genome sequence and the basis of rapid genome size change.</title>
        <authorList>
            <person name="Hu T.T."/>
            <person name="Pattyn P."/>
            <person name="Bakker E.G."/>
            <person name="Cao J."/>
            <person name="Cheng J.-F."/>
            <person name="Clark R.M."/>
            <person name="Fahlgren N."/>
            <person name="Fawcett J.A."/>
            <person name="Grimwood J."/>
            <person name="Gundlach H."/>
            <person name="Haberer G."/>
            <person name="Hollister J.D."/>
            <person name="Ossowski S."/>
            <person name="Ottilar R.P."/>
            <person name="Salamov A.A."/>
            <person name="Schneeberger K."/>
            <person name="Spannagl M."/>
            <person name="Wang X."/>
            <person name="Yang L."/>
            <person name="Nasrallah M.E."/>
            <person name="Bergelson J."/>
            <person name="Carrington J.C."/>
            <person name="Gaut B.S."/>
            <person name="Schmutz J."/>
            <person name="Mayer K.F.X."/>
            <person name="Van de Peer Y."/>
            <person name="Grigoriev I.V."/>
            <person name="Nordborg M."/>
            <person name="Weigel D."/>
            <person name="Guo Y.-L."/>
        </authorList>
    </citation>
    <scope>NUCLEOTIDE SEQUENCE [LARGE SCALE GENOMIC DNA]</scope>
    <source>
        <strain evidence="3">cv. MN47</strain>
    </source>
</reference>
<dbReference type="AlphaFoldDB" id="D7MXC4"/>
<evidence type="ECO:0000313" key="3">
    <source>
        <dbReference type="Proteomes" id="UP000008694"/>
    </source>
</evidence>
<proteinExistence type="predicted"/>
<dbReference type="Proteomes" id="UP000008694">
    <property type="component" value="Unassembled WGS sequence"/>
</dbReference>
<name>D7MXC4_ARALL</name>
<feature type="signal peptide" evidence="1">
    <location>
        <begin position="1"/>
        <end position="23"/>
    </location>
</feature>
<gene>
    <name evidence="2" type="ORF">ARALYDRAFT_920561</name>
</gene>
<protein>
    <submittedName>
        <fullName evidence="2">Uncharacterized protein</fullName>
    </submittedName>
</protein>
<keyword evidence="3" id="KW-1185">Reference proteome</keyword>
<accession>D7MXC4</accession>